<accession>A0ABP3TN02</accession>
<evidence type="ECO:0008006" key="3">
    <source>
        <dbReference type="Google" id="ProtNLM"/>
    </source>
</evidence>
<dbReference type="PROSITE" id="PS51257">
    <property type="entry name" value="PROKAR_LIPOPROTEIN"/>
    <property type="match status" value="1"/>
</dbReference>
<dbReference type="EMBL" id="BAAAGE010000001">
    <property type="protein sequence ID" value="GAA0713066.1"/>
    <property type="molecule type" value="Genomic_DNA"/>
</dbReference>
<reference evidence="2" key="1">
    <citation type="journal article" date="2019" name="Int. J. Syst. Evol. Microbiol.">
        <title>The Global Catalogue of Microorganisms (GCM) 10K type strain sequencing project: providing services to taxonomists for standard genome sequencing and annotation.</title>
        <authorList>
            <consortium name="The Broad Institute Genomics Platform"/>
            <consortium name="The Broad Institute Genome Sequencing Center for Infectious Disease"/>
            <person name="Wu L."/>
            <person name="Ma J."/>
        </authorList>
    </citation>
    <scope>NUCLEOTIDE SEQUENCE [LARGE SCALE GENOMIC DNA]</scope>
    <source>
        <strain evidence="2">JCM 15974</strain>
    </source>
</reference>
<organism evidence="1 2">
    <name type="scientific">Aquimarina litoralis</name>
    <dbReference type="NCBI Taxonomy" id="584605"/>
    <lineage>
        <taxon>Bacteria</taxon>
        <taxon>Pseudomonadati</taxon>
        <taxon>Bacteroidota</taxon>
        <taxon>Flavobacteriia</taxon>
        <taxon>Flavobacteriales</taxon>
        <taxon>Flavobacteriaceae</taxon>
        <taxon>Aquimarina</taxon>
    </lineage>
</organism>
<evidence type="ECO:0000313" key="1">
    <source>
        <dbReference type="EMBL" id="GAA0713066.1"/>
    </source>
</evidence>
<protein>
    <recommendedName>
        <fullName evidence="3">YD repeat-containing protein</fullName>
    </recommendedName>
</protein>
<evidence type="ECO:0000313" key="2">
    <source>
        <dbReference type="Proteomes" id="UP001501758"/>
    </source>
</evidence>
<gene>
    <name evidence="1" type="ORF">GCM10009430_04280</name>
</gene>
<dbReference type="Proteomes" id="UP001501758">
    <property type="component" value="Unassembled WGS sequence"/>
</dbReference>
<name>A0ABP3TN02_9FLAO</name>
<comment type="caution">
    <text evidence="1">The sequence shown here is derived from an EMBL/GenBank/DDBJ whole genome shotgun (WGS) entry which is preliminary data.</text>
</comment>
<proteinExistence type="predicted"/>
<keyword evidence="2" id="KW-1185">Reference proteome</keyword>
<dbReference type="RefSeq" id="WP_343910046.1">
    <property type="nucleotide sequence ID" value="NZ_BAAAGE010000001.1"/>
</dbReference>
<sequence>MKRPLCLLGLISILITSCDSDSVSDAFDDANGNTVKKLIERVEFNPAQIEEEDQVFTVNYDANDRVTSASSGVGSVVLMHNNEELSTITGDGDPFSLSELYQDPYEAFETGDVLEYDASGNPISVSVLEDYYEYNQTTGEYEEITEEYIGTITYDAAPNPYFYTFEAAGLIKVLDKVQLNFSMMPQSPEIVQARALFPVNNIKSITYKDEDGEVVGELKIDYVYDADNYPTSATLTIIDEEDLESEYVITYNYKQ</sequence>